<dbReference type="GO" id="GO:0009097">
    <property type="term" value="P:isoleucine biosynthetic process"/>
    <property type="evidence" value="ECO:0007669"/>
    <property type="project" value="TreeGrafter"/>
</dbReference>
<dbReference type="GO" id="GO:0030976">
    <property type="term" value="F:thiamine pyrophosphate binding"/>
    <property type="evidence" value="ECO:0007669"/>
    <property type="project" value="InterPro"/>
</dbReference>
<name>A0AAN9R5F1_PHACN</name>
<evidence type="ECO:0000256" key="1">
    <source>
        <dbReference type="ARBA" id="ARBA00007812"/>
    </source>
</evidence>
<dbReference type="Proteomes" id="UP001374584">
    <property type="component" value="Unassembled WGS sequence"/>
</dbReference>
<dbReference type="InterPro" id="IPR029035">
    <property type="entry name" value="DHS-like_NAD/FAD-binding_dom"/>
</dbReference>
<proteinExistence type="inferred from homology"/>
<comment type="caution">
    <text evidence="4">The sequence shown here is derived from an EMBL/GenBank/DDBJ whole genome shotgun (WGS) entry which is preliminary data.</text>
</comment>
<accession>A0AAN9R5F1</accession>
<dbReference type="GO" id="GO:0009099">
    <property type="term" value="P:L-valine biosynthetic process"/>
    <property type="evidence" value="ECO:0007669"/>
    <property type="project" value="TreeGrafter"/>
</dbReference>
<keyword evidence="5" id="KW-1185">Reference proteome</keyword>
<comment type="similarity">
    <text evidence="1">Belongs to the TPP enzyme family.</text>
</comment>
<keyword evidence="2" id="KW-0786">Thiamine pyrophosphate</keyword>
<dbReference type="PANTHER" id="PTHR18968:SF13">
    <property type="entry name" value="ACETOLACTATE SYNTHASE CATALYTIC SUBUNIT, MITOCHONDRIAL"/>
    <property type="match status" value="1"/>
</dbReference>
<organism evidence="4 5">
    <name type="scientific">Phaseolus coccineus</name>
    <name type="common">Scarlet runner bean</name>
    <name type="synonym">Phaseolus multiflorus</name>
    <dbReference type="NCBI Taxonomy" id="3886"/>
    <lineage>
        <taxon>Eukaryota</taxon>
        <taxon>Viridiplantae</taxon>
        <taxon>Streptophyta</taxon>
        <taxon>Embryophyta</taxon>
        <taxon>Tracheophyta</taxon>
        <taxon>Spermatophyta</taxon>
        <taxon>Magnoliopsida</taxon>
        <taxon>eudicotyledons</taxon>
        <taxon>Gunneridae</taxon>
        <taxon>Pentapetalae</taxon>
        <taxon>rosids</taxon>
        <taxon>fabids</taxon>
        <taxon>Fabales</taxon>
        <taxon>Fabaceae</taxon>
        <taxon>Papilionoideae</taxon>
        <taxon>50 kb inversion clade</taxon>
        <taxon>NPAAA clade</taxon>
        <taxon>indigoferoid/millettioid clade</taxon>
        <taxon>Phaseoleae</taxon>
        <taxon>Phaseolus</taxon>
    </lineage>
</organism>
<dbReference type="InterPro" id="IPR012000">
    <property type="entry name" value="Thiamin_PyroP_enz_cen_dom"/>
</dbReference>
<dbReference type="GO" id="GO:0050660">
    <property type="term" value="F:flavin adenine dinucleotide binding"/>
    <property type="evidence" value="ECO:0007669"/>
    <property type="project" value="TreeGrafter"/>
</dbReference>
<evidence type="ECO:0000313" key="5">
    <source>
        <dbReference type="Proteomes" id="UP001374584"/>
    </source>
</evidence>
<evidence type="ECO:0000256" key="2">
    <source>
        <dbReference type="ARBA" id="ARBA00023052"/>
    </source>
</evidence>
<dbReference type="Pfam" id="PF00205">
    <property type="entry name" value="TPP_enzyme_M"/>
    <property type="match status" value="1"/>
</dbReference>
<sequence>MRKGADILVEALERHGVTTVFAWREEINVQKEKFPLSYKLGERDGDLKMHLGKAEYEEEAENGATSIPLMLGMHGTVYANYTVDKSDLLLAFGIRFDDRVTGKIEAFASRAKIVHIDIDSAELRKIKQPHVSVCGDLKLALQAINRILEDMGVKGKLDLGAWREEINVQKEKFPLSYKTFDDRISPQYAIEVLDELTNGDC</sequence>
<dbReference type="EMBL" id="JAYMYR010000007">
    <property type="protein sequence ID" value="KAK7354543.1"/>
    <property type="molecule type" value="Genomic_DNA"/>
</dbReference>
<protein>
    <recommendedName>
        <fullName evidence="3">Thiamine pyrophosphate enzyme central domain-containing protein</fullName>
    </recommendedName>
</protein>
<dbReference type="GO" id="GO:0005948">
    <property type="term" value="C:acetolactate synthase complex"/>
    <property type="evidence" value="ECO:0007669"/>
    <property type="project" value="TreeGrafter"/>
</dbReference>
<feature type="domain" description="Thiamine pyrophosphate enzyme central" evidence="3">
    <location>
        <begin position="70"/>
        <end position="144"/>
    </location>
</feature>
<dbReference type="GO" id="GO:0000287">
    <property type="term" value="F:magnesium ion binding"/>
    <property type="evidence" value="ECO:0007669"/>
    <property type="project" value="InterPro"/>
</dbReference>
<gene>
    <name evidence="4" type="ORF">VNO80_20008</name>
</gene>
<reference evidence="4 5" key="1">
    <citation type="submission" date="2024-01" db="EMBL/GenBank/DDBJ databases">
        <title>The genomes of 5 underutilized Papilionoideae crops provide insights into root nodulation and disease resistanc.</title>
        <authorList>
            <person name="Jiang F."/>
        </authorList>
    </citation>
    <scope>NUCLEOTIDE SEQUENCE [LARGE SCALE GENOMIC DNA]</scope>
    <source>
        <strain evidence="4">JINMINGXINNONG_FW02</strain>
        <tissue evidence="4">Leaves</tissue>
    </source>
</reference>
<dbReference type="AlphaFoldDB" id="A0AAN9R5F1"/>
<evidence type="ECO:0000313" key="4">
    <source>
        <dbReference type="EMBL" id="KAK7354543.1"/>
    </source>
</evidence>
<dbReference type="Gene3D" id="3.40.50.1220">
    <property type="entry name" value="TPP-binding domain"/>
    <property type="match status" value="1"/>
</dbReference>
<dbReference type="GO" id="GO:0003984">
    <property type="term" value="F:acetolactate synthase activity"/>
    <property type="evidence" value="ECO:0007669"/>
    <property type="project" value="TreeGrafter"/>
</dbReference>
<evidence type="ECO:0000259" key="3">
    <source>
        <dbReference type="Pfam" id="PF00205"/>
    </source>
</evidence>
<dbReference type="PANTHER" id="PTHR18968">
    <property type="entry name" value="THIAMINE PYROPHOSPHATE ENZYMES"/>
    <property type="match status" value="1"/>
</dbReference>
<dbReference type="SUPFAM" id="SSF52467">
    <property type="entry name" value="DHS-like NAD/FAD-binding domain"/>
    <property type="match status" value="1"/>
</dbReference>
<dbReference type="InterPro" id="IPR045229">
    <property type="entry name" value="TPP_enz"/>
</dbReference>